<accession>A0A7K0D3W0</accession>
<dbReference type="InterPro" id="IPR029058">
    <property type="entry name" value="AB_hydrolase_fold"/>
</dbReference>
<dbReference type="Proteomes" id="UP000438448">
    <property type="component" value="Unassembled WGS sequence"/>
</dbReference>
<evidence type="ECO:0000313" key="1">
    <source>
        <dbReference type="EMBL" id="MQY20367.1"/>
    </source>
</evidence>
<evidence type="ECO:0008006" key="3">
    <source>
        <dbReference type="Google" id="ProtNLM"/>
    </source>
</evidence>
<evidence type="ECO:0000313" key="2">
    <source>
        <dbReference type="Proteomes" id="UP000438448"/>
    </source>
</evidence>
<comment type="caution">
    <text evidence="1">The sequence shown here is derived from an EMBL/GenBank/DDBJ whole genome shotgun (WGS) entry which is preliminary data.</text>
</comment>
<proteinExistence type="predicted"/>
<keyword evidence="2" id="KW-1185">Reference proteome</keyword>
<reference evidence="1 2" key="1">
    <citation type="submission" date="2019-10" db="EMBL/GenBank/DDBJ databases">
        <title>Nocardia macrotermitis sp. nov. and Nocardia aurantia sp. nov., isolated from the gut of fungus growing-termite Macrotermes natalensis.</title>
        <authorList>
            <person name="Benndorf R."/>
            <person name="Schwitalla J."/>
            <person name="Martin K."/>
            <person name="De Beer W."/>
            <person name="Kaster A.-K."/>
            <person name="Vollmers J."/>
            <person name="Poulsen M."/>
            <person name="Beemelmanns C."/>
        </authorList>
    </citation>
    <scope>NUCLEOTIDE SEQUENCE [LARGE SCALE GENOMIC DNA]</scope>
    <source>
        <strain evidence="1 2">RB20</strain>
    </source>
</reference>
<sequence length="95" mass="10132">METGCTGAPAAIPRADQRWWCTVGRAARLSGIPGDLIHGRLDLSAPLETAWDLAKAWPDARLHIIEDSGHTGSPTMAAAITHAIARFAQPDTDHP</sequence>
<dbReference type="AlphaFoldDB" id="A0A7K0D3W0"/>
<dbReference type="Gene3D" id="3.40.50.1820">
    <property type="entry name" value="alpha/beta hydrolase"/>
    <property type="match status" value="1"/>
</dbReference>
<protein>
    <recommendedName>
        <fullName evidence="3">Prolyl aminopeptidase</fullName>
    </recommendedName>
</protein>
<name>A0A7K0D3W0_9NOCA</name>
<organism evidence="1 2">
    <name type="scientific">Nocardia macrotermitis</name>
    <dbReference type="NCBI Taxonomy" id="2585198"/>
    <lineage>
        <taxon>Bacteria</taxon>
        <taxon>Bacillati</taxon>
        <taxon>Actinomycetota</taxon>
        <taxon>Actinomycetes</taxon>
        <taxon>Mycobacteriales</taxon>
        <taxon>Nocardiaceae</taxon>
        <taxon>Nocardia</taxon>
    </lineage>
</organism>
<dbReference type="EMBL" id="WEGK01000006">
    <property type="protein sequence ID" value="MQY20367.1"/>
    <property type="molecule type" value="Genomic_DNA"/>
</dbReference>
<dbReference type="SUPFAM" id="SSF53474">
    <property type="entry name" value="alpha/beta-Hydrolases"/>
    <property type="match status" value="1"/>
</dbReference>
<gene>
    <name evidence="1" type="ORF">NRB20_34720</name>
</gene>